<feature type="compositionally biased region" description="Basic residues" evidence="1">
    <location>
        <begin position="147"/>
        <end position="164"/>
    </location>
</feature>
<sequence length="204" mass="23962">MTREIQEISKSNRRVKLQRSSEYDGHNNIPLLGLSPRKPMTSSPQSDDLNDGIGVPDLEKHFDSGLKSERKLTGRKVAWSVRRSKSIKAEAPLQQPLPSVGRRNWSSSCLGTKRHPPNVGNERWRRRKQHYKNCSDGGRKINADAMRKRRRRRERRKKKRHAEWRRKEPNARQRKPLKQNAAGRSDRDMVNLDFLLSDEIKFYF</sequence>
<evidence type="ECO:0000313" key="3">
    <source>
        <dbReference type="Proteomes" id="UP001163846"/>
    </source>
</evidence>
<feature type="region of interest" description="Disordered" evidence="1">
    <location>
        <begin position="94"/>
        <end position="120"/>
    </location>
</feature>
<protein>
    <submittedName>
        <fullName evidence="2">Uncharacterized protein</fullName>
    </submittedName>
</protein>
<feature type="compositionally biased region" description="Basic and acidic residues" evidence="1">
    <location>
        <begin position="137"/>
        <end position="146"/>
    </location>
</feature>
<feature type="region of interest" description="Disordered" evidence="1">
    <location>
        <begin position="1"/>
        <end position="57"/>
    </location>
</feature>
<gene>
    <name evidence="2" type="ORF">F5878DRAFT_646841</name>
</gene>
<reference evidence="2" key="1">
    <citation type="submission" date="2022-08" db="EMBL/GenBank/DDBJ databases">
        <authorList>
            <consortium name="DOE Joint Genome Institute"/>
            <person name="Min B."/>
            <person name="Riley R."/>
            <person name="Sierra-Patev S."/>
            <person name="Naranjo-Ortiz M."/>
            <person name="Looney B."/>
            <person name="Konkel Z."/>
            <person name="Slot J.C."/>
            <person name="Sakamoto Y."/>
            <person name="Steenwyk J.L."/>
            <person name="Rokas A."/>
            <person name="Carro J."/>
            <person name="Camarero S."/>
            <person name="Ferreira P."/>
            <person name="Molpeceres G."/>
            <person name="Ruiz-Duenas F.J."/>
            <person name="Serrano A."/>
            <person name="Henrissat B."/>
            <person name="Drula E."/>
            <person name="Hughes K.W."/>
            <person name="Mata J.L."/>
            <person name="Ishikawa N.K."/>
            <person name="Vargas-Isla R."/>
            <person name="Ushijima S."/>
            <person name="Smith C.A."/>
            <person name="Ahrendt S."/>
            <person name="Andreopoulos W."/>
            <person name="He G."/>
            <person name="Labutti K."/>
            <person name="Lipzen A."/>
            <person name="Ng V."/>
            <person name="Sandor L."/>
            <person name="Barry K."/>
            <person name="Martinez A.T."/>
            <person name="Xiao Y."/>
            <person name="Gibbons J.G."/>
            <person name="Terashima K."/>
            <person name="Hibbett D.S."/>
            <person name="Grigoriev I.V."/>
        </authorList>
    </citation>
    <scope>NUCLEOTIDE SEQUENCE</scope>
    <source>
        <strain evidence="2">TFB9207</strain>
    </source>
</reference>
<proteinExistence type="predicted"/>
<dbReference type="AlphaFoldDB" id="A0AA38NXC2"/>
<comment type="caution">
    <text evidence="2">The sequence shown here is derived from an EMBL/GenBank/DDBJ whole genome shotgun (WGS) entry which is preliminary data.</text>
</comment>
<accession>A0AA38NXC2</accession>
<name>A0AA38NXC2_9AGAR</name>
<dbReference type="Proteomes" id="UP001163846">
    <property type="component" value="Unassembled WGS sequence"/>
</dbReference>
<feature type="region of interest" description="Disordered" evidence="1">
    <location>
        <begin position="133"/>
        <end position="184"/>
    </location>
</feature>
<keyword evidence="3" id="KW-1185">Reference proteome</keyword>
<organism evidence="2 3">
    <name type="scientific">Lentinula raphanica</name>
    <dbReference type="NCBI Taxonomy" id="153919"/>
    <lineage>
        <taxon>Eukaryota</taxon>
        <taxon>Fungi</taxon>
        <taxon>Dikarya</taxon>
        <taxon>Basidiomycota</taxon>
        <taxon>Agaricomycotina</taxon>
        <taxon>Agaricomycetes</taxon>
        <taxon>Agaricomycetidae</taxon>
        <taxon>Agaricales</taxon>
        <taxon>Marasmiineae</taxon>
        <taxon>Omphalotaceae</taxon>
        <taxon>Lentinula</taxon>
    </lineage>
</organism>
<evidence type="ECO:0000313" key="2">
    <source>
        <dbReference type="EMBL" id="KAJ3832361.1"/>
    </source>
</evidence>
<dbReference type="EMBL" id="MU806985">
    <property type="protein sequence ID" value="KAJ3832361.1"/>
    <property type="molecule type" value="Genomic_DNA"/>
</dbReference>
<evidence type="ECO:0000256" key="1">
    <source>
        <dbReference type="SAM" id="MobiDB-lite"/>
    </source>
</evidence>